<evidence type="ECO:0008006" key="6">
    <source>
        <dbReference type="Google" id="ProtNLM"/>
    </source>
</evidence>
<dbReference type="PANTHER" id="PTHR10738">
    <property type="entry name" value="PROTEIN ARGININE N-METHYLTRANSFERASE 5"/>
    <property type="match status" value="1"/>
</dbReference>
<dbReference type="RefSeq" id="XP_034015034.1">
    <property type="nucleotide sequence ID" value="XM_034159187.1"/>
</dbReference>
<dbReference type="GO" id="GO:0005634">
    <property type="term" value="C:nucleus"/>
    <property type="evidence" value="ECO:0007669"/>
    <property type="project" value="TreeGrafter"/>
</dbReference>
<dbReference type="Gene3D" id="3.40.50.150">
    <property type="entry name" value="Vaccinia Virus protein VP39"/>
    <property type="match status" value="1"/>
</dbReference>
<dbReference type="Pfam" id="PF17286">
    <property type="entry name" value="PRMT5_C"/>
    <property type="match status" value="1"/>
</dbReference>
<keyword evidence="5" id="KW-1185">Reference proteome</keyword>
<dbReference type="GO" id="GO:0005829">
    <property type="term" value="C:cytosol"/>
    <property type="evidence" value="ECO:0007669"/>
    <property type="project" value="TreeGrafter"/>
</dbReference>
<dbReference type="Proteomes" id="UP000449547">
    <property type="component" value="Unassembled WGS sequence"/>
</dbReference>
<evidence type="ECO:0000313" key="5">
    <source>
        <dbReference type="Proteomes" id="UP000449547"/>
    </source>
</evidence>
<name>A0A642UZA1_DIURU</name>
<dbReference type="OrthoDB" id="1368803at2759"/>
<accession>A0A642UZA1</accession>
<evidence type="ECO:0000259" key="3">
    <source>
        <dbReference type="Pfam" id="PF17286"/>
    </source>
</evidence>
<dbReference type="Gene3D" id="2.70.160.11">
    <property type="entry name" value="Hnrnp arginine n-methyltransferase1"/>
    <property type="match status" value="1"/>
</dbReference>
<feature type="domain" description="PRMT5 oligomerisation" evidence="3">
    <location>
        <begin position="316"/>
        <end position="439"/>
    </location>
</feature>
<dbReference type="Pfam" id="PF05185">
    <property type="entry name" value="PRMT5"/>
    <property type="match status" value="1"/>
</dbReference>
<dbReference type="GO" id="GO:0016274">
    <property type="term" value="F:protein-arginine N-methyltransferase activity"/>
    <property type="evidence" value="ECO:0007669"/>
    <property type="project" value="InterPro"/>
</dbReference>
<evidence type="ECO:0000256" key="1">
    <source>
        <dbReference type="ARBA" id="ARBA00022691"/>
    </source>
</evidence>
<protein>
    <recommendedName>
        <fullName evidence="6">Protein arginine N-methyltransferase</fullName>
    </recommendedName>
</protein>
<dbReference type="InterPro" id="IPR029063">
    <property type="entry name" value="SAM-dependent_MTases_sf"/>
</dbReference>
<dbReference type="GeneID" id="54778742"/>
<feature type="domain" description="PRMT5 arginine-N-methyltransferase" evidence="2">
    <location>
        <begin position="156"/>
        <end position="285"/>
    </location>
</feature>
<dbReference type="InterPro" id="IPR035248">
    <property type="entry name" value="PRMT5_C"/>
</dbReference>
<dbReference type="GO" id="GO:0006355">
    <property type="term" value="P:regulation of DNA-templated transcription"/>
    <property type="evidence" value="ECO:0007669"/>
    <property type="project" value="TreeGrafter"/>
</dbReference>
<sequence>MKRYVGQWVGDDSESKGPGKFVVGDDVIPMVTTPEEIDWSTSTTVAWRFDPTINAEALLAIVPAHCQLVVVYTMGQHSPRTHWGNIGAATDSRILPAIYIETTTTEFDRRWTCIDLALVWVGNDVNDFGIANWLLSATSTVITSHPERLRAIAGVDWWLDPLAPATTDMTVDVYNTFSADSAKYQAYADAVELAITDWQAPEPPTVMIVGAGTGLIADAIAHLGYGKLEIVEKNPHCYGTLEAKSAGWRDCRLHLTSVTPTIADADIIVSEMLGSFGDNERFPEIRQQMPMSTVSIPQQYSSVVYPIHSHHSVPGFRPYVAKLSRYYPLADATEIWRFDGGNDGTERHGSVSWTATEAGTINAIMGTFRAQLYGHVAIHNCPATPSSLVNGQYCSSWFPMVFPVADYHVEIGDTITFAMWRRSDSNRVWYEWQFQGTRYNIDGTHFSF</sequence>
<keyword evidence="1" id="KW-0949">S-adenosyl-L-methionine</keyword>
<dbReference type="VEuPathDB" id="FungiDB:DIURU_000089"/>
<dbReference type="PANTHER" id="PTHR10738:SF0">
    <property type="entry name" value="PROTEIN ARGININE N-METHYLTRANSFERASE 5"/>
    <property type="match status" value="1"/>
</dbReference>
<comment type="caution">
    <text evidence="4">The sequence shown here is derived from an EMBL/GenBank/DDBJ whole genome shotgun (WGS) entry which is preliminary data.</text>
</comment>
<evidence type="ECO:0000313" key="4">
    <source>
        <dbReference type="EMBL" id="KAA8908546.1"/>
    </source>
</evidence>
<organism evidence="4 5">
    <name type="scientific">Diutina rugosa</name>
    <name type="common">Yeast</name>
    <name type="synonym">Candida rugosa</name>
    <dbReference type="NCBI Taxonomy" id="5481"/>
    <lineage>
        <taxon>Eukaryota</taxon>
        <taxon>Fungi</taxon>
        <taxon>Dikarya</taxon>
        <taxon>Ascomycota</taxon>
        <taxon>Saccharomycotina</taxon>
        <taxon>Pichiomycetes</taxon>
        <taxon>Debaryomycetaceae</taxon>
        <taxon>Diutina</taxon>
    </lineage>
</organism>
<evidence type="ECO:0000259" key="2">
    <source>
        <dbReference type="Pfam" id="PF05185"/>
    </source>
</evidence>
<dbReference type="InterPro" id="IPR035075">
    <property type="entry name" value="PRMT5"/>
</dbReference>
<dbReference type="InterPro" id="IPR025799">
    <property type="entry name" value="Arg_MeTrfase"/>
</dbReference>
<dbReference type="AlphaFoldDB" id="A0A642UZA1"/>
<gene>
    <name evidence="4" type="ORF">DIURU_000089</name>
</gene>
<reference evidence="4 5" key="1">
    <citation type="submission" date="2019-07" db="EMBL/GenBank/DDBJ databases">
        <title>Genome assembly of two rare yeast pathogens: Diutina rugosa and Trichomonascus ciferrii.</title>
        <authorList>
            <person name="Mixao V."/>
            <person name="Saus E."/>
            <person name="Hansen A."/>
            <person name="Lass-Flor C."/>
            <person name="Gabaldon T."/>
        </authorList>
    </citation>
    <scope>NUCLEOTIDE SEQUENCE [LARGE SCALE GENOMIC DNA]</scope>
    <source>
        <strain evidence="4 5">CBS 613</strain>
    </source>
</reference>
<dbReference type="OMA" id="NEACPEI"/>
<proteinExistence type="predicted"/>
<dbReference type="SUPFAM" id="SSF53335">
    <property type="entry name" value="S-adenosyl-L-methionine-dependent methyltransferases"/>
    <property type="match status" value="1"/>
</dbReference>
<dbReference type="EMBL" id="SWFT01000005">
    <property type="protein sequence ID" value="KAA8908546.1"/>
    <property type="molecule type" value="Genomic_DNA"/>
</dbReference>